<dbReference type="AlphaFoldDB" id="A0A9P8Q7F1"/>
<sequence length="66" mass="7728">MFAGAPSDLICNSISRAVAMSDFKEKKWMYELYELRVLSFNVLEFKGWNRFLSIFGITPLNLEEFL</sequence>
<accession>A0A9P8Q7F1</accession>
<proteinExistence type="predicted"/>
<evidence type="ECO:0000313" key="2">
    <source>
        <dbReference type="Proteomes" id="UP000774326"/>
    </source>
</evidence>
<gene>
    <name evidence="1" type="ORF">WICPIJ_003235</name>
</gene>
<name>A0A9P8Q7F1_WICPI</name>
<comment type="caution">
    <text evidence="1">The sequence shown here is derived from an EMBL/GenBank/DDBJ whole genome shotgun (WGS) entry which is preliminary data.</text>
</comment>
<reference evidence="1" key="1">
    <citation type="journal article" date="2021" name="Open Biol.">
        <title>Shared evolutionary footprints suggest mitochondrial oxidative damage underlies multiple complex I losses in fungi.</title>
        <authorList>
            <person name="Schikora-Tamarit M.A."/>
            <person name="Marcet-Houben M."/>
            <person name="Nosek J."/>
            <person name="Gabaldon T."/>
        </authorList>
    </citation>
    <scope>NUCLEOTIDE SEQUENCE</scope>
    <source>
        <strain evidence="1">CBS2887</strain>
    </source>
</reference>
<dbReference type="EMBL" id="JAEUBG010001794">
    <property type="protein sequence ID" value="KAH3685772.1"/>
    <property type="molecule type" value="Genomic_DNA"/>
</dbReference>
<keyword evidence="2" id="KW-1185">Reference proteome</keyword>
<reference evidence="1" key="2">
    <citation type="submission" date="2021-01" db="EMBL/GenBank/DDBJ databases">
        <authorList>
            <person name="Schikora-Tamarit M.A."/>
        </authorList>
    </citation>
    <scope>NUCLEOTIDE SEQUENCE</scope>
    <source>
        <strain evidence="1">CBS2887</strain>
    </source>
</reference>
<dbReference type="Proteomes" id="UP000774326">
    <property type="component" value="Unassembled WGS sequence"/>
</dbReference>
<organism evidence="1 2">
    <name type="scientific">Wickerhamomyces pijperi</name>
    <name type="common">Yeast</name>
    <name type="synonym">Pichia pijperi</name>
    <dbReference type="NCBI Taxonomy" id="599730"/>
    <lineage>
        <taxon>Eukaryota</taxon>
        <taxon>Fungi</taxon>
        <taxon>Dikarya</taxon>
        <taxon>Ascomycota</taxon>
        <taxon>Saccharomycotina</taxon>
        <taxon>Saccharomycetes</taxon>
        <taxon>Phaffomycetales</taxon>
        <taxon>Wickerhamomycetaceae</taxon>
        <taxon>Wickerhamomyces</taxon>
    </lineage>
</organism>
<evidence type="ECO:0000313" key="1">
    <source>
        <dbReference type="EMBL" id="KAH3685772.1"/>
    </source>
</evidence>
<protein>
    <submittedName>
        <fullName evidence="1">Uncharacterized protein</fullName>
    </submittedName>
</protein>